<reference evidence="2" key="2">
    <citation type="submission" date="2013-07" db="EMBL/GenBank/DDBJ databases">
        <authorList>
            <consortium name="The Broad Institute Genome Sequencing Platform"/>
            <person name="Cuomo C."/>
            <person name="Litvintseva A."/>
            <person name="Chen Y."/>
            <person name="Heitman J."/>
            <person name="Sun S."/>
            <person name="Springer D."/>
            <person name="Dromer F."/>
            <person name="Young S.K."/>
            <person name="Zeng Q."/>
            <person name="Gargeya S."/>
            <person name="Fitzgerald M."/>
            <person name="Abouelleil A."/>
            <person name="Alvarado L."/>
            <person name="Berlin A.M."/>
            <person name="Chapman S.B."/>
            <person name="Dewar J."/>
            <person name="Goldberg J."/>
            <person name="Griggs A."/>
            <person name="Gujja S."/>
            <person name="Hansen M."/>
            <person name="Howarth C."/>
            <person name="Imamovic A."/>
            <person name="Larimer J."/>
            <person name="McCowan C."/>
            <person name="Murphy C."/>
            <person name="Pearson M."/>
            <person name="Priest M."/>
            <person name="Roberts A."/>
            <person name="Saif S."/>
            <person name="Shea T."/>
            <person name="Sykes S."/>
            <person name="Wortman J."/>
            <person name="Nusbaum C."/>
            <person name="Birren B."/>
        </authorList>
    </citation>
    <scope>NUCLEOTIDE SEQUENCE</scope>
    <source>
        <strain evidence="2">CBS 10737</strain>
    </source>
</reference>
<reference evidence="1" key="3">
    <citation type="submission" date="2016-07" db="EMBL/GenBank/DDBJ databases">
        <title>Evolution of pathogenesis and genome organization in the Tremellales.</title>
        <authorList>
            <person name="Cuomo C."/>
            <person name="Litvintseva A."/>
            <person name="Heitman J."/>
            <person name="Chen Y."/>
            <person name="Sun S."/>
            <person name="Springer D."/>
            <person name="Dromer F."/>
            <person name="Young S."/>
            <person name="Zeng Q."/>
            <person name="Chapman S."/>
            <person name="Gujja S."/>
            <person name="Saif S."/>
            <person name="Birren B."/>
        </authorList>
    </citation>
    <scope>NUCLEOTIDE SEQUENCE</scope>
    <source>
        <strain evidence="1">CBS 10737</strain>
    </source>
</reference>
<reference evidence="1" key="1">
    <citation type="submission" date="2013-07" db="EMBL/GenBank/DDBJ databases">
        <title>The Genome Sequence of Cryptococcus pinus CBS10737.</title>
        <authorList>
            <consortium name="The Broad Institute Genome Sequencing Platform"/>
            <person name="Cuomo C."/>
            <person name="Litvintseva A."/>
            <person name="Chen Y."/>
            <person name="Heitman J."/>
            <person name="Sun S."/>
            <person name="Springer D."/>
            <person name="Dromer F."/>
            <person name="Young S.K."/>
            <person name="Zeng Q."/>
            <person name="Gargeya S."/>
            <person name="Fitzgerald M."/>
            <person name="Abouelleil A."/>
            <person name="Alvarado L."/>
            <person name="Berlin A.M."/>
            <person name="Chapman S.B."/>
            <person name="Dewar J."/>
            <person name="Goldberg J."/>
            <person name="Griggs A."/>
            <person name="Gujja S."/>
            <person name="Hansen M."/>
            <person name="Howarth C."/>
            <person name="Imamovic A."/>
            <person name="Larimer J."/>
            <person name="McCowan C."/>
            <person name="Murphy C."/>
            <person name="Pearson M."/>
            <person name="Priest M."/>
            <person name="Roberts A."/>
            <person name="Saif S."/>
            <person name="Shea T."/>
            <person name="Sykes S."/>
            <person name="Wortman J."/>
            <person name="Nusbaum C."/>
            <person name="Birren B."/>
        </authorList>
    </citation>
    <scope>NUCLEOTIDE SEQUENCE [LARGE SCALE GENOMIC DNA]</scope>
    <source>
        <strain evidence="1">CBS 10737</strain>
    </source>
</reference>
<dbReference type="Proteomes" id="UP000094020">
    <property type="component" value="Chromosome 1"/>
</dbReference>
<accession>A0A1B9IEA3</accession>
<protein>
    <submittedName>
        <fullName evidence="1">Uncharacterized protein</fullName>
    </submittedName>
</protein>
<organism evidence="1">
    <name type="scientific">Kwoniella pini CBS 10737</name>
    <dbReference type="NCBI Taxonomy" id="1296096"/>
    <lineage>
        <taxon>Eukaryota</taxon>
        <taxon>Fungi</taxon>
        <taxon>Dikarya</taxon>
        <taxon>Basidiomycota</taxon>
        <taxon>Agaricomycotina</taxon>
        <taxon>Tremellomycetes</taxon>
        <taxon>Tremellales</taxon>
        <taxon>Cryptococcaceae</taxon>
        <taxon>Kwoniella</taxon>
    </lineage>
</organism>
<sequence length="253" mass="28307">MSNNPGRRVRRWSKVPVFDKCDVGKTTSEKCWLRPFDSFEDYSQGSKPSNLSITINTTGESGATRNVTTCVHHFKKVRGMPQAIKNSLLSKSAVGDTIALDKHLSRAEGLTLPTTFGGNNSLSLDVKQDLSDAKNLLGAFDRTIEASIVALAQSSLERSINFQEEDAQKLAGAIRRWAYDRTLGTLGRSQVVSFQRPSILIPESYIRCGHWEEGHGWKSNTSEDDTKVYTTEQKRSIQDQGQMRNYGYRIILD</sequence>
<dbReference type="KEGG" id="kpin:30169562"/>
<reference evidence="2" key="4">
    <citation type="submission" date="2024-02" db="EMBL/GenBank/DDBJ databases">
        <title>Comparative genomics of Cryptococcus and Kwoniella reveals pathogenesis evolution and contrasting modes of karyotype evolution via chromosome fusion or intercentromeric recombination.</title>
        <authorList>
            <person name="Coelho M.A."/>
            <person name="David-Palma M."/>
            <person name="Shea T."/>
            <person name="Bowers K."/>
            <person name="McGinley-Smith S."/>
            <person name="Mohammad A.W."/>
            <person name="Gnirke A."/>
            <person name="Yurkov A.M."/>
            <person name="Nowrousian M."/>
            <person name="Sun S."/>
            <person name="Cuomo C.A."/>
            <person name="Heitman J."/>
        </authorList>
    </citation>
    <scope>NUCLEOTIDE SEQUENCE</scope>
    <source>
        <strain evidence="2">CBS 10737</strain>
    </source>
</reference>
<dbReference type="EMBL" id="KI894007">
    <property type="protein sequence ID" value="OCF53886.1"/>
    <property type="molecule type" value="Genomic_DNA"/>
</dbReference>
<name>A0A1B9IEA3_9TREE</name>
<keyword evidence="3" id="KW-1185">Reference proteome</keyword>
<dbReference type="AlphaFoldDB" id="A0A1B9IEA3"/>
<dbReference type="GeneID" id="30169562"/>
<dbReference type="EMBL" id="CP144519">
    <property type="protein sequence ID" value="WWC66233.1"/>
    <property type="molecule type" value="Genomic_DNA"/>
</dbReference>
<evidence type="ECO:0000313" key="1">
    <source>
        <dbReference type="EMBL" id="OCF53886.1"/>
    </source>
</evidence>
<proteinExistence type="predicted"/>
<gene>
    <name evidence="1" type="ORF">I206_01193</name>
    <name evidence="2" type="ORF">I206_100134</name>
</gene>
<evidence type="ECO:0000313" key="2">
    <source>
        <dbReference type="EMBL" id="WWC66233.1"/>
    </source>
</evidence>
<dbReference type="RefSeq" id="XP_019015105.1">
    <property type="nucleotide sequence ID" value="XM_019152967.1"/>
</dbReference>
<evidence type="ECO:0000313" key="3">
    <source>
        <dbReference type="Proteomes" id="UP000094020"/>
    </source>
</evidence>